<evidence type="ECO:0000259" key="2">
    <source>
        <dbReference type="PROSITE" id="PS51029"/>
    </source>
</evidence>
<protein>
    <submittedName>
        <fullName evidence="3">Transcription factor adf-1</fullName>
    </submittedName>
</protein>
<evidence type="ECO:0000256" key="1">
    <source>
        <dbReference type="SAM" id="MobiDB-lite"/>
    </source>
</evidence>
<dbReference type="SMART" id="SM00595">
    <property type="entry name" value="MADF"/>
    <property type="match status" value="1"/>
</dbReference>
<keyword evidence="4" id="KW-1185">Reference proteome</keyword>
<gene>
    <name evidence="3" type="ORF">PoB_004639100</name>
</gene>
<dbReference type="PROSITE" id="PS51029">
    <property type="entry name" value="MADF"/>
    <property type="match status" value="1"/>
</dbReference>
<comment type="caution">
    <text evidence="3">The sequence shown here is derived from an EMBL/GenBank/DDBJ whole genome shotgun (WGS) entry which is preliminary data.</text>
</comment>
<reference evidence="3 4" key="1">
    <citation type="journal article" date="2021" name="Elife">
        <title>Chloroplast acquisition without the gene transfer in kleptoplastic sea slugs, Plakobranchus ocellatus.</title>
        <authorList>
            <person name="Maeda T."/>
            <person name="Takahashi S."/>
            <person name="Yoshida T."/>
            <person name="Shimamura S."/>
            <person name="Takaki Y."/>
            <person name="Nagai Y."/>
            <person name="Toyoda A."/>
            <person name="Suzuki Y."/>
            <person name="Arimoto A."/>
            <person name="Ishii H."/>
            <person name="Satoh N."/>
            <person name="Nishiyama T."/>
            <person name="Hasebe M."/>
            <person name="Maruyama T."/>
            <person name="Minagawa J."/>
            <person name="Obokata J."/>
            <person name="Shigenobu S."/>
        </authorList>
    </citation>
    <scope>NUCLEOTIDE SEQUENCE [LARGE SCALE GENOMIC DNA]</scope>
</reference>
<dbReference type="PANTHER" id="PTHR12243">
    <property type="entry name" value="MADF DOMAIN TRANSCRIPTION FACTOR"/>
    <property type="match status" value="1"/>
</dbReference>
<dbReference type="InterPro" id="IPR039353">
    <property type="entry name" value="TF_Adf1"/>
</dbReference>
<evidence type="ECO:0000313" key="3">
    <source>
        <dbReference type="EMBL" id="GFO19886.1"/>
    </source>
</evidence>
<evidence type="ECO:0000313" key="4">
    <source>
        <dbReference type="Proteomes" id="UP000735302"/>
    </source>
</evidence>
<feature type="region of interest" description="Disordered" evidence="1">
    <location>
        <begin position="153"/>
        <end position="183"/>
    </location>
</feature>
<dbReference type="EMBL" id="BLXT01005114">
    <property type="protein sequence ID" value="GFO19886.1"/>
    <property type="molecule type" value="Genomic_DNA"/>
</dbReference>
<name>A0AAV4B950_9GAST</name>
<dbReference type="InterPro" id="IPR006578">
    <property type="entry name" value="MADF-dom"/>
</dbReference>
<feature type="compositionally biased region" description="Polar residues" evidence="1">
    <location>
        <begin position="157"/>
        <end position="167"/>
    </location>
</feature>
<dbReference type="GO" id="GO:0005634">
    <property type="term" value="C:nucleus"/>
    <property type="evidence" value="ECO:0007669"/>
    <property type="project" value="TreeGrafter"/>
</dbReference>
<sequence length="249" mass="28590">MSAILRNISENLVHEVRLRPCLYNPKIPGYRDRDKIDALWQEVANAIGLTAYQAKKRWQNIRSSFSRSLGSQLQDALRKPFYLEDHLDFLRPYMNNPAGDGDDASETEIKLNFDDKGYFTRESSGSPSPDTSHHLVIQSRLKSNELVQEMVHENGAGNHTVSKNVSKPGTRKRTAQQSFSDDDDWLDETSAYSVAKKERSPESNSDRQFLKGLLPFIAQLNKQKKRFYFQKISTLLFSTLNDQDEEKQT</sequence>
<dbReference type="AlphaFoldDB" id="A0AAV4B950"/>
<dbReference type="Proteomes" id="UP000735302">
    <property type="component" value="Unassembled WGS sequence"/>
</dbReference>
<dbReference type="GO" id="GO:0005667">
    <property type="term" value="C:transcription regulator complex"/>
    <property type="evidence" value="ECO:0007669"/>
    <property type="project" value="TreeGrafter"/>
</dbReference>
<dbReference type="PANTHER" id="PTHR12243:SF60">
    <property type="entry name" value="SI:CH211-15D5.12-RELATED"/>
    <property type="match status" value="1"/>
</dbReference>
<proteinExistence type="predicted"/>
<accession>A0AAV4B950</accession>
<dbReference type="InterPro" id="IPR004210">
    <property type="entry name" value="BESS_motif"/>
</dbReference>
<dbReference type="Pfam" id="PF02944">
    <property type="entry name" value="BESS"/>
    <property type="match status" value="1"/>
</dbReference>
<dbReference type="GO" id="GO:0006357">
    <property type="term" value="P:regulation of transcription by RNA polymerase II"/>
    <property type="evidence" value="ECO:0007669"/>
    <property type="project" value="TreeGrafter"/>
</dbReference>
<dbReference type="Pfam" id="PF10545">
    <property type="entry name" value="MADF_DNA_bdg"/>
    <property type="match status" value="1"/>
</dbReference>
<dbReference type="GO" id="GO:0003677">
    <property type="term" value="F:DNA binding"/>
    <property type="evidence" value="ECO:0007669"/>
    <property type="project" value="InterPro"/>
</dbReference>
<organism evidence="3 4">
    <name type="scientific">Plakobranchus ocellatus</name>
    <dbReference type="NCBI Taxonomy" id="259542"/>
    <lineage>
        <taxon>Eukaryota</taxon>
        <taxon>Metazoa</taxon>
        <taxon>Spiralia</taxon>
        <taxon>Lophotrochozoa</taxon>
        <taxon>Mollusca</taxon>
        <taxon>Gastropoda</taxon>
        <taxon>Heterobranchia</taxon>
        <taxon>Euthyneura</taxon>
        <taxon>Panpulmonata</taxon>
        <taxon>Sacoglossa</taxon>
        <taxon>Placobranchoidea</taxon>
        <taxon>Plakobranchidae</taxon>
        <taxon>Plakobranchus</taxon>
    </lineage>
</organism>
<feature type="domain" description="MADF" evidence="2">
    <location>
        <begin position="11"/>
        <end position="95"/>
    </location>
</feature>